<accession>A0A645ESV7</accession>
<dbReference type="AlphaFoldDB" id="A0A645ESV7"/>
<reference evidence="1" key="1">
    <citation type="submission" date="2019-08" db="EMBL/GenBank/DDBJ databases">
        <authorList>
            <person name="Kucharzyk K."/>
            <person name="Murdoch R.W."/>
            <person name="Higgins S."/>
            <person name="Loffler F."/>
        </authorList>
    </citation>
    <scope>NUCLEOTIDE SEQUENCE</scope>
</reference>
<name>A0A645ESV7_9ZZZZ</name>
<dbReference type="EMBL" id="VSSQ01050287">
    <property type="protein sequence ID" value="MPN04372.1"/>
    <property type="molecule type" value="Genomic_DNA"/>
</dbReference>
<comment type="caution">
    <text evidence="1">The sequence shown here is derived from an EMBL/GenBank/DDBJ whole genome shotgun (WGS) entry which is preliminary data.</text>
</comment>
<proteinExistence type="predicted"/>
<organism evidence="1">
    <name type="scientific">bioreactor metagenome</name>
    <dbReference type="NCBI Taxonomy" id="1076179"/>
    <lineage>
        <taxon>unclassified sequences</taxon>
        <taxon>metagenomes</taxon>
        <taxon>ecological metagenomes</taxon>
    </lineage>
</organism>
<gene>
    <name evidence="1" type="ORF">SDC9_151609</name>
</gene>
<evidence type="ECO:0000313" key="1">
    <source>
        <dbReference type="EMBL" id="MPN04372.1"/>
    </source>
</evidence>
<protein>
    <submittedName>
        <fullName evidence="1">Uncharacterized protein</fullName>
    </submittedName>
</protein>
<sequence>MATNNGYINEGAKTTKLIQSVWNMEVRTYNGFTRWGFVEIPLAKADLNAVKTEFRIYLTGEKLATKNADQTLNVNSYTSDDLTDKGMKLSLYALNYTFDKELTWETRTTPDGTNETWVGDLAVDNTSKDTYLVWDVTELVKTRKNAGDTHLRFRLTTKDATQILRLRQVKITTGETGQYFPRLVQERISTGIFDVEAPGALAVTPTVTSDYIRISEGKSAQIMNMHGQMIRSVLIEDGMVHVADLNCGMYFVKTEAGVGRFIKK</sequence>